<organism evidence="2 3">
    <name type="scientific">Phytophthora kernoviae</name>
    <dbReference type="NCBI Taxonomy" id="325452"/>
    <lineage>
        <taxon>Eukaryota</taxon>
        <taxon>Sar</taxon>
        <taxon>Stramenopiles</taxon>
        <taxon>Oomycota</taxon>
        <taxon>Peronosporomycetes</taxon>
        <taxon>Peronosporales</taxon>
        <taxon>Peronosporaceae</taxon>
        <taxon>Phytophthora</taxon>
    </lineage>
</organism>
<sequence length="222" mass="24936">MTKKGKSKKTKDQGEMTSLRGTRRRTNWQLNSTTIVHNSGIEVGCFPHCCPNHINRGYCGTSLSVRIKLEDWTLSSEIKPPLKEILTVFARFEAANELSIYPGECVEVKSMEAHIQSESNLAGQWVVGRLNELSGPVDDIRAQDTPPENSKQLVFHLNAKPFSHWNYDWESGTNKVQRLMKHVLKAYVVERCAVDQDGNFTCFTSPPGTQATVAGLHKYTDV</sequence>
<reference evidence="2 3" key="1">
    <citation type="submission" date="2018-07" db="EMBL/GenBank/DDBJ databases">
        <title>Genome sequencing of oomycete isolates from Chile give support for New Zealand origin for Phytophthora kernoviae and make available the first Nothophytophthora sp. genome.</title>
        <authorList>
            <person name="Studholme D.J."/>
            <person name="Sanfuentes E."/>
            <person name="Panda P."/>
            <person name="Hill R."/>
            <person name="Sambles C."/>
            <person name="Grant M."/>
            <person name="Williams N.M."/>
            <person name="Mcdougal R.L."/>
        </authorList>
    </citation>
    <scope>NUCLEOTIDE SEQUENCE [LARGE SCALE GENOMIC DNA]</scope>
    <source>
        <strain evidence="2">Chile6</strain>
    </source>
</reference>
<accession>A0A3F2RUR9</accession>
<comment type="caution">
    <text evidence="2">The sequence shown here is derived from an EMBL/GenBank/DDBJ whole genome shotgun (WGS) entry which is preliminary data.</text>
</comment>
<evidence type="ECO:0000313" key="2">
    <source>
        <dbReference type="EMBL" id="RLN64607.1"/>
    </source>
</evidence>
<gene>
    <name evidence="2" type="ORF">BBP00_00003339</name>
</gene>
<evidence type="ECO:0000313" key="3">
    <source>
        <dbReference type="Proteomes" id="UP000277300"/>
    </source>
</evidence>
<dbReference type="AlphaFoldDB" id="A0A3F2RUR9"/>
<proteinExistence type="predicted"/>
<dbReference type="EMBL" id="MBDO02000069">
    <property type="protein sequence ID" value="RLN64607.1"/>
    <property type="molecule type" value="Genomic_DNA"/>
</dbReference>
<feature type="region of interest" description="Disordered" evidence="1">
    <location>
        <begin position="1"/>
        <end position="24"/>
    </location>
</feature>
<name>A0A3F2RUR9_9STRA</name>
<dbReference type="OrthoDB" id="78153at2759"/>
<evidence type="ECO:0000256" key="1">
    <source>
        <dbReference type="SAM" id="MobiDB-lite"/>
    </source>
</evidence>
<protein>
    <submittedName>
        <fullName evidence="2">Uncharacterized protein</fullName>
    </submittedName>
</protein>
<dbReference type="Proteomes" id="UP000277300">
    <property type="component" value="Unassembled WGS sequence"/>
</dbReference>